<dbReference type="PATRIC" id="fig|1125725.3.peg.256"/>
<evidence type="ECO:0000256" key="2">
    <source>
        <dbReference type="ARBA" id="ARBA00022448"/>
    </source>
</evidence>
<evidence type="ECO:0000256" key="7">
    <source>
        <dbReference type="ARBA" id="ARBA00022840"/>
    </source>
</evidence>
<dbReference type="CDD" id="cd03216">
    <property type="entry name" value="ABC_Carb_Monos_I"/>
    <property type="match status" value="1"/>
</dbReference>
<proteinExistence type="predicted"/>
<dbReference type="FunFam" id="3.40.50.300:FF:000127">
    <property type="entry name" value="Ribose import ATP-binding protein RbsA"/>
    <property type="match status" value="1"/>
</dbReference>
<evidence type="ECO:0000256" key="5">
    <source>
        <dbReference type="ARBA" id="ARBA00022737"/>
    </source>
</evidence>
<keyword evidence="2" id="KW-0813">Transport</keyword>
<dbReference type="PANTHER" id="PTHR43790:SF3">
    <property type="entry name" value="D-ALLOSE IMPORT ATP-BINDING PROTEIN ALSA-RELATED"/>
    <property type="match status" value="1"/>
</dbReference>
<evidence type="ECO:0000256" key="8">
    <source>
        <dbReference type="ARBA" id="ARBA00022967"/>
    </source>
</evidence>
<dbReference type="GO" id="GO:0005524">
    <property type="term" value="F:ATP binding"/>
    <property type="evidence" value="ECO:0007669"/>
    <property type="project" value="UniProtKB-KW"/>
</dbReference>
<accession>U1FPF9</accession>
<dbReference type="InterPro" id="IPR050107">
    <property type="entry name" value="ABC_carbohydrate_import_ATPase"/>
</dbReference>
<evidence type="ECO:0000256" key="4">
    <source>
        <dbReference type="ARBA" id="ARBA00022597"/>
    </source>
</evidence>
<dbReference type="AlphaFoldDB" id="U1FPF9"/>
<dbReference type="GO" id="GO:0005886">
    <property type="term" value="C:plasma membrane"/>
    <property type="evidence" value="ECO:0007669"/>
    <property type="project" value="UniProtKB-SubCell"/>
</dbReference>
<evidence type="ECO:0000256" key="1">
    <source>
        <dbReference type="ARBA" id="ARBA00004202"/>
    </source>
</evidence>
<evidence type="ECO:0000313" key="11">
    <source>
        <dbReference type="EMBL" id="ERF61763.1"/>
    </source>
</evidence>
<reference evidence="13 14" key="1">
    <citation type="submission" date="2013-08" db="EMBL/GenBank/DDBJ databases">
        <authorList>
            <person name="Durkin A.S."/>
            <person name="Haft D.R."/>
            <person name="McCorrison J."/>
            <person name="Torralba M."/>
            <person name="Gillis M."/>
            <person name="Haft D.H."/>
            <person name="Methe B."/>
            <person name="Sutton G."/>
            <person name="Nelson K.E."/>
        </authorList>
    </citation>
    <scope>NUCLEOTIDE SEQUENCE [LARGE SCALE GENOMIC DNA]</scope>
    <source>
        <strain evidence="12 14">ATCC 35536</strain>
        <strain evidence="11 13">VPI DR56BR1116</strain>
    </source>
</reference>
<dbReference type="Proteomes" id="UP000016646">
    <property type="component" value="Unassembled WGS sequence"/>
</dbReference>
<evidence type="ECO:0000313" key="14">
    <source>
        <dbReference type="Proteomes" id="UP000016646"/>
    </source>
</evidence>
<protein>
    <submittedName>
        <fullName evidence="11">ABC transporter, ATP-binding protein</fullName>
    </submittedName>
</protein>
<dbReference type="EMBL" id="AVQI01000001">
    <property type="protein sequence ID" value="ERK05171.1"/>
    <property type="molecule type" value="Genomic_DNA"/>
</dbReference>
<dbReference type="PROSITE" id="PS00211">
    <property type="entry name" value="ABC_TRANSPORTER_1"/>
    <property type="match status" value="1"/>
</dbReference>
<organism evidence="11 13">
    <name type="scientific">Treponema socranskii subsp. socranskii VPI DR56BR1116 = ATCC 35536</name>
    <dbReference type="NCBI Taxonomy" id="1125725"/>
    <lineage>
        <taxon>Bacteria</taxon>
        <taxon>Pseudomonadati</taxon>
        <taxon>Spirochaetota</taxon>
        <taxon>Spirochaetia</taxon>
        <taxon>Spirochaetales</taxon>
        <taxon>Treponemataceae</taxon>
        <taxon>Treponema</taxon>
    </lineage>
</organism>
<dbReference type="Pfam" id="PF00005">
    <property type="entry name" value="ABC_tran"/>
    <property type="match status" value="2"/>
</dbReference>
<dbReference type="SUPFAM" id="SSF52540">
    <property type="entry name" value="P-loop containing nucleoside triphosphate hydrolases"/>
    <property type="match status" value="2"/>
</dbReference>
<keyword evidence="5" id="KW-0677">Repeat</keyword>
<evidence type="ECO:0000259" key="10">
    <source>
        <dbReference type="PROSITE" id="PS50893"/>
    </source>
</evidence>
<evidence type="ECO:0000256" key="9">
    <source>
        <dbReference type="ARBA" id="ARBA00023136"/>
    </source>
</evidence>
<name>U1FPF9_TRESO</name>
<dbReference type="InterPro" id="IPR027417">
    <property type="entry name" value="P-loop_NTPase"/>
</dbReference>
<dbReference type="Gene3D" id="3.40.50.300">
    <property type="entry name" value="P-loop containing nucleotide triphosphate hydrolases"/>
    <property type="match status" value="2"/>
</dbReference>
<dbReference type="eggNOG" id="COG1129">
    <property type="taxonomic scope" value="Bacteria"/>
</dbReference>
<keyword evidence="3" id="KW-1003">Cell membrane</keyword>
<evidence type="ECO:0000256" key="3">
    <source>
        <dbReference type="ARBA" id="ARBA00022475"/>
    </source>
</evidence>
<dbReference type="InterPro" id="IPR017871">
    <property type="entry name" value="ABC_transporter-like_CS"/>
</dbReference>
<keyword evidence="4" id="KW-0762">Sugar transport</keyword>
<keyword evidence="7 11" id="KW-0067">ATP-binding</keyword>
<dbReference type="CDD" id="cd03215">
    <property type="entry name" value="ABC_Carb_Monos_II"/>
    <property type="match status" value="1"/>
</dbReference>
<evidence type="ECO:0000313" key="12">
    <source>
        <dbReference type="EMBL" id="ERK05171.1"/>
    </source>
</evidence>
<feature type="domain" description="ABC transporter" evidence="10">
    <location>
        <begin position="8"/>
        <end position="244"/>
    </location>
</feature>
<feature type="domain" description="ABC transporter" evidence="10">
    <location>
        <begin position="255"/>
        <end position="497"/>
    </location>
</feature>
<evidence type="ECO:0000256" key="6">
    <source>
        <dbReference type="ARBA" id="ARBA00022741"/>
    </source>
</evidence>
<dbReference type="PANTHER" id="PTHR43790">
    <property type="entry name" value="CARBOHYDRATE TRANSPORT ATP-BINDING PROTEIN MG119-RELATED"/>
    <property type="match status" value="1"/>
</dbReference>
<dbReference type="InterPro" id="IPR003439">
    <property type="entry name" value="ABC_transporter-like_ATP-bd"/>
</dbReference>
<dbReference type="Proteomes" id="UP000016412">
    <property type="component" value="Unassembled WGS sequence"/>
</dbReference>
<gene>
    <name evidence="12" type="ORF">HMPREF0860_1634</name>
    <name evidence="11" type="ORF">HMPREF1325_1370</name>
</gene>
<comment type="subcellular location">
    <subcellularLocation>
        <location evidence="1">Cell membrane</location>
        <topology evidence="1">Peripheral membrane protein</topology>
    </subcellularLocation>
</comment>
<dbReference type="STRING" id="1125725.HMPREF1325_1370"/>
<dbReference type="GO" id="GO:0016887">
    <property type="term" value="F:ATP hydrolysis activity"/>
    <property type="evidence" value="ECO:0007669"/>
    <property type="project" value="InterPro"/>
</dbReference>
<comment type="caution">
    <text evidence="11">The sequence shown here is derived from an EMBL/GenBank/DDBJ whole genome shotgun (WGS) entry which is preliminary data.</text>
</comment>
<dbReference type="InterPro" id="IPR003593">
    <property type="entry name" value="AAA+_ATPase"/>
</dbReference>
<dbReference type="EMBL" id="AUZJ01000005">
    <property type="protein sequence ID" value="ERF61763.1"/>
    <property type="molecule type" value="Genomic_DNA"/>
</dbReference>
<keyword evidence="9" id="KW-0472">Membrane</keyword>
<dbReference type="PROSITE" id="PS50893">
    <property type="entry name" value="ABC_TRANSPORTER_2"/>
    <property type="match status" value="2"/>
</dbReference>
<sequence>MQTAKKLLQMNHIHKRFPGVYALNDVSFDLYAGEVHALLGENGAGKSTLIKILGGIYRKDEGSIAIAGISSNIDSVSDARKNGISIIHQELVLVPQLTVYENIFLGREIHKKTGFSDPQAMIEKCNEALHSFGIDLPVTERVCNLTIAQQQLVEIAKAVSFSARIIVMDEPTSSLTSTDVKKLFATIRTLKEKGIGIIYISHRMSELYEIADRVTVMRDGRYIATKKISETKNDELISLMVGRSLGNFYSRSHTARSKEPILHVENLTTKKVKNISFDLYKGEVLGFGGLVGCGRTETMLALFGIDKKISASIELEGVKLPKRYNPFDLIKKGFALVPENRRDEGLFPVMSVEYNMTLKVLKKFISGISYNKEKEDAIYEDFVKELSIKVAHRDTKISALSGGNQQKVIIASWLAAVPKVLILDEPTRGIDVGAKSEIYQIMNELTDQGVSIIMISSDMPELINMSDRVIVMCDGKITGTLEQNEISQENIMHYAIRY</sequence>
<keyword evidence="14" id="KW-1185">Reference proteome</keyword>
<keyword evidence="6" id="KW-0547">Nucleotide-binding</keyword>
<evidence type="ECO:0000313" key="13">
    <source>
        <dbReference type="Proteomes" id="UP000016412"/>
    </source>
</evidence>
<dbReference type="SMART" id="SM00382">
    <property type="entry name" value="AAA"/>
    <property type="match status" value="2"/>
</dbReference>
<keyword evidence="8" id="KW-1278">Translocase</keyword>